<reference evidence="3 4" key="1">
    <citation type="submission" date="2016-06" db="EMBL/GenBank/DDBJ databases">
        <authorList>
            <person name="Kjaerup R.B."/>
            <person name="Dalgaard T.S."/>
            <person name="Juul-Madsen H.R."/>
        </authorList>
    </citation>
    <scope>NUCLEOTIDE SEQUENCE [LARGE SCALE GENOMIC DNA]</scope>
    <source>
        <strain evidence="3">2</strain>
    </source>
</reference>
<dbReference type="InterPro" id="IPR000620">
    <property type="entry name" value="EamA_dom"/>
</dbReference>
<keyword evidence="1" id="KW-1133">Transmembrane helix</keyword>
<dbReference type="Pfam" id="PF00892">
    <property type="entry name" value="EamA"/>
    <property type="match status" value="2"/>
</dbReference>
<dbReference type="SUPFAM" id="SSF103481">
    <property type="entry name" value="Multidrug resistance efflux transporter EmrE"/>
    <property type="match status" value="2"/>
</dbReference>
<name>A0A1A8XLW0_9RHOO</name>
<sequence length="305" mass="32586">MTVMGGAEATARSDAQREKRTAILSLLAGALVWGVIWYPYRILRDAGIDGVVALAITYGVAFVSGLFFFRRELASFSPSWTLLWLALASAGCNLGYVLATLNGEVVRVLLLFYLAPLWTVLLSHFLLGERLNRFGAFVISLSLAGAATMLWHPRIGLPVPQDAGDWFGLGAGFSFALLNVLSRRAQGVSIEIKSMATFAGAVLVGMALVLAGFAQPQMPDSPTIWLLLGLIGCVLLVVNLVVQYGLARVAANRAIVIMLSEVGFAALASWLLAGEVIGHREWVGGAMIVAASVFSAKMERIDCEA</sequence>
<feature type="transmembrane region" description="Helical" evidence="1">
    <location>
        <begin position="81"/>
        <end position="99"/>
    </location>
</feature>
<feature type="transmembrane region" description="Helical" evidence="1">
    <location>
        <begin position="21"/>
        <end position="40"/>
    </location>
</feature>
<dbReference type="GO" id="GO:0016020">
    <property type="term" value="C:membrane"/>
    <property type="evidence" value="ECO:0007669"/>
    <property type="project" value="InterPro"/>
</dbReference>
<feature type="transmembrane region" description="Helical" evidence="1">
    <location>
        <begin position="46"/>
        <end position="69"/>
    </location>
</feature>
<feature type="transmembrane region" description="Helical" evidence="1">
    <location>
        <begin position="254"/>
        <end position="273"/>
    </location>
</feature>
<dbReference type="AlphaFoldDB" id="A0A1A8XLW0"/>
<keyword evidence="1" id="KW-0812">Transmembrane</keyword>
<feature type="transmembrane region" description="Helical" evidence="1">
    <location>
        <begin position="134"/>
        <end position="151"/>
    </location>
</feature>
<gene>
    <name evidence="3" type="ORF">PROAA_1770003</name>
</gene>
<feature type="domain" description="EamA" evidence="2">
    <location>
        <begin position="164"/>
        <end position="294"/>
    </location>
</feature>
<accession>A0A1A8XLW0</accession>
<protein>
    <recommendedName>
        <fullName evidence="2">EamA domain-containing protein</fullName>
    </recommendedName>
</protein>
<evidence type="ECO:0000256" key="1">
    <source>
        <dbReference type="SAM" id="Phobius"/>
    </source>
</evidence>
<keyword evidence="4" id="KW-1185">Reference proteome</keyword>
<feature type="transmembrane region" description="Helical" evidence="1">
    <location>
        <begin position="194"/>
        <end position="212"/>
    </location>
</feature>
<evidence type="ECO:0000259" key="2">
    <source>
        <dbReference type="Pfam" id="PF00892"/>
    </source>
</evidence>
<proteinExistence type="predicted"/>
<dbReference type="EMBL" id="FLQY01000087">
    <property type="protein sequence ID" value="SBT06135.1"/>
    <property type="molecule type" value="Genomic_DNA"/>
</dbReference>
<keyword evidence="1" id="KW-0472">Membrane</keyword>
<evidence type="ECO:0000313" key="3">
    <source>
        <dbReference type="EMBL" id="SBT06135.1"/>
    </source>
</evidence>
<feature type="transmembrane region" description="Helical" evidence="1">
    <location>
        <begin position="105"/>
        <end position="127"/>
    </location>
</feature>
<organism evidence="3 4">
    <name type="scientific">Candidatus Propionivibrio aalborgensis</name>
    <dbReference type="NCBI Taxonomy" id="1860101"/>
    <lineage>
        <taxon>Bacteria</taxon>
        <taxon>Pseudomonadati</taxon>
        <taxon>Pseudomonadota</taxon>
        <taxon>Betaproteobacteria</taxon>
        <taxon>Rhodocyclales</taxon>
        <taxon>Rhodocyclaceae</taxon>
        <taxon>Propionivibrio</taxon>
    </lineage>
</organism>
<dbReference type="PANTHER" id="PTHR22911">
    <property type="entry name" value="ACYL-MALONYL CONDENSING ENZYME-RELATED"/>
    <property type="match status" value="1"/>
</dbReference>
<dbReference type="PANTHER" id="PTHR22911:SF137">
    <property type="entry name" value="SOLUTE CARRIER FAMILY 35 MEMBER G2-RELATED"/>
    <property type="match status" value="1"/>
</dbReference>
<dbReference type="Proteomes" id="UP000199600">
    <property type="component" value="Unassembled WGS sequence"/>
</dbReference>
<evidence type="ECO:0000313" key="4">
    <source>
        <dbReference type="Proteomes" id="UP000199600"/>
    </source>
</evidence>
<feature type="transmembrane region" description="Helical" evidence="1">
    <location>
        <begin position="224"/>
        <end position="242"/>
    </location>
</feature>
<feature type="transmembrane region" description="Helical" evidence="1">
    <location>
        <begin position="163"/>
        <end position="182"/>
    </location>
</feature>
<dbReference type="InterPro" id="IPR037185">
    <property type="entry name" value="EmrE-like"/>
</dbReference>
<feature type="domain" description="EamA" evidence="2">
    <location>
        <begin position="21"/>
        <end position="150"/>
    </location>
</feature>